<dbReference type="EMBL" id="CP070496">
    <property type="protein sequence ID" value="QSB06067.1"/>
    <property type="molecule type" value="Genomic_DNA"/>
</dbReference>
<evidence type="ECO:0000313" key="6">
    <source>
        <dbReference type="Proteomes" id="UP000662939"/>
    </source>
</evidence>
<dbReference type="SMART" id="SM00342">
    <property type="entry name" value="HTH_ARAC"/>
    <property type="match status" value="1"/>
</dbReference>
<accession>A0A895XLU7</accession>
<evidence type="ECO:0000259" key="4">
    <source>
        <dbReference type="PROSITE" id="PS01124"/>
    </source>
</evidence>
<name>A0A895XLU7_9ACTN</name>
<dbReference type="PROSITE" id="PS01124">
    <property type="entry name" value="HTH_ARAC_FAMILY_2"/>
    <property type="match status" value="1"/>
</dbReference>
<gene>
    <name evidence="5" type="ORF">JQS30_03870</name>
</gene>
<dbReference type="InterPro" id="IPR018060">
    <property type="entry name" value="HTH_AraC"/>
</dbReference>
<dbReference type="AlphaFoldDB" id="A0A895XLU7"/>
<dbReference type="GO" id="GO:0043565">
    <property type="term" value="F:sequence-specific DNA binding"/>
    <property type="evidence" value="ECO:0007669"/>
    <property type="project" value="InterPro"/>
</dbReference>
<dbReference type="GO" id="GO:0003700">
    <property type="term" value="F:DNA-binding transcription factor activity"/>
    <property type="evidence" value="ECO:0007669"/>
    <property type="project" value="InterPro"/>
</dbReference>
<dbReference type="InterPro" id="IPR020449">
    <property type="entry name" value="Tscrpt_reg_AraC-type_HTH"/>
</dbReference>
<keyword evidence="6" id="KW-1185">Reference proteome</keyword>
<evidence type="ECO:0000313" key="5">
    <source>
        <dbReference type="EMBL" id="QSB06067.1"/>
    </source>
</evidence>
<dbReference type="InterPro" id="IPR050204">
    <property type="entry name" value="AraC_XylS_family_regulators"/>
</dbReference>
<dbReference type="PANTHER" id="PTHR46796:SF13">
    <property type="entry name" value="HTH-TYPE TRANSCRIPTIONAL ACTIVATOR RHAS"/>
    <property type="match status" value="1"/>
</dbReference>
<dbReference type="Pfam" id="PF12833">
    <property type="entry name" value="HTH_18"/>
    <property type="match status" value="1"/>
</dbReference>
<dbReference type="Gene3D" id="1.10.10.60">
    <property type="entry name" value="Homeodomain-like"/>
    <property type="match status" value="1"/>
</dbReference>
<reference evidence="5" key="1">
    <citation type="submission" date="2021-02" db="EMBL/GenBank/DDBJ databases">
        <title>Natronoglycomyces albus gen. nov., sp. nov, a haloalkaliphilic actinobacterium from a soda solonchak soil.</title>
        <authorList>
            <person name="Sorokin D.Y."/>
            <person name="Khijniak T.V."/>
            <person name="Zakharycheva A.P."/>
            <person name="Boueva O.V."/>
            <person name="Ariskina E.V."/>
            <person name="Hahnke R.L."/>
            <person name="Bunk B."/>
            <person name="Sproer C."/>
            <person name="Schumann P."/>
            <person name="Evtushenko L.I."/>
            <person name="Kublanov I.V."/>
        </authorList>
    </citation>
    <scope>NUCLEOTIDE SEQUENCE</scope>
    <source>
        <strain evidence="5">DSM 106290</strain>
    </source>
</reference>
<sequence length="288" mass="31720">MDVFGDLLSSIRSEGAVLSQQELRPPSHLRIEDVTSLLLMTVVRGEGRLLLDEGSAWDLCKGDSVIVKEGYPFTFTGSTSPEGNIDGTSVVIGRYAASGIRHRRLLRALPPVAQITEDDDACRMMENAVADCVRKRPGSQIVLDRFLDWGLACTLRTWFDEAKSAAPDWYRGISDDVVGPALRAMHERPHERWTVKRLAAVSGVSRASLAKRFREVMTQPPLAYLRDWRLTLAEELLSETDQPLSVIARSIGYADAFSFSAAFKRAYGCSPSRFRAGLPIAPPVAAGL</sequence>
<dbReference type="PRINTS" id="PR00032">
    <property type="entry name" value="HTHARAC"/>
</dbReference>
<dbReference type="PROSITE" id="PS00041">
    <property type="entry name" value="HTH_ARAC_FAMILY_1"/>
    <property type="match status" value="1"/>
</dbReference>
<keyword evidence="1" id="KW-0805">Transcription regulation</keyword>
<dbReference type="InterPro" id="IPR018062">
    <property type="entry name" value="HTH_AraC-typ_CS"/>
</dbReference>
<dbReference type="SUPFAM" id="SSF46689">
    <property type="entry name" value="Homeodomain-like"/>
    <property type="match status" value="2"/>
</dbReference>
<proteinExistence type="predicted"/>
<evidence type="ECO:0000256" key="1">
    <source>
        <dbReference type="ARBA" id="ARBA00023015"/>
    </source>
</evidence>
<dbReference type="InterPro" id="IPR009057">
    <property type="entry name" value="Homeodomain-like_sf"/>
</dbReference>
<dbReference type="KEGG" id="nav:JQS30_03870"/>
<dbReference type="InterPro" id="IPR032783">
    <property type="entry name" value="AraC_lig"/>
</dbReference>
<evidence type="ECO:0000256" key="2">
    <source>
        <dbReference type="ARBA" id="ARBA00023125"/>
    </source>
</evidence>
<protein>
    <submittedName>
        <fullName evidence="5">AraC family transcriptional regulator</fullName>
    </submittedName>
</protein>
<dbReference type="PANTHER" id="PTHR46796">
    <property type="entry name" value="HTH-TYPE TRANSCRIPTIONAL ACTIVATOR RHAS-RELATED"/>
    <property type="match status" value="1"/>
</dbReference>
<dbReference type="Pfam" id="PF12852">
    <property type="entry name" value="Cupin_6"/>
    <property type="match status" value="1"/>
</dbReference>
<keyword evidence="3" id="KW-0804">Transcription</keyword>
<evidence type="ECO:0000256" key="3">
    <source>
        <dbReference type="ARBA" id="ARBA00023163"/>
    </source>
</evidence>
<dbReference type="Proteomes" id="UP000662939">
    <property type="component" value="Chromosome"/>
</dbReference>
<dbReference type="RefSeq" id="WP_213172078.1">
    <property type="nucleotide sequence ID" value="NZ_CP070496.1"/>
</dbReference>
<keyword evidence="2" id="KW-0238">DNA-binding</keyword>
<organism evidence="5 6">
    <name type="scientific">Natronoglycomyces albus</name>
    <dbReference type="NCBI Taxonomy" id="2811108"/>
    <lineage>
        <taxon>Bacteria</taxon>
        <taxon>Bacillati</taxon>
        <taxon>Actinomycetota</taxon>
        <taxon>Actinomycetes</taxon>
        <taxon>Glycomycetales</taxon>
        <taxon>Glycomycetaceae</taxon>
        <taxon>Natronoglycomyces</taxon>
    </lineage>
</organism>
<feature type="domain" description="HTH araC/xylS-type" evidence="4">
    <location>
        <begin position="179"/>
        <end position="277"/>
    </location>
</feature>